<dbReference type="PANTHER" id="PTHR43364">
    <property type="entry name" value="NADH-SPECIFIC METHYLGLYOXAL REDUCTASE-RELATED"/>
    <property type="match status" value="1"/>
</dbReference>
<dbReference type="InterPro" id="IPR036812">
    <property type="entry name" value="NAD(P)_OxRdtase_dom_sf"/>
</dbReference>
<dbReference type="InterPro" id="IPR050523">
    <property type="entry name" value="AKR_Detox_Biosynth"/>
</dbReference>
<dbReference type="CDD" id="cd19081">
    <property type="entry name" value="AKR_AKR9C1"/>
    <property type="match status" value="1"/>
</dbReference>
<dbReference type="Proteomes" id="UP001262889">
    <property type="component" value="Unassembled WGS sequence"/>
</dbReference>
<evidence type="ECO:0000313" key="3">
    <source>
        <dbReference type="Proteomes" id="UP001262889"/>
    </source>
</evidence>
<accession>A0ABU3CFI0</accession>
<proteinExistence type="predicted"/>
<dbReference type="SUPFAM" id="SSF51430">
    <property type="entry name" value="NAD(P)-linked oxidoreductase"/>
    <property type="match status" value="1"/>
</dbReference>
<dbReference type="PANTHER" id="PTHR43364:SF6">
    <property type="entry name" value="OXIDOREDUCTASE-RELATED"/>
    <property type="match status" value="1"/>
</dbReference>
<evidence type="ECO:0000313" key="2">
    <source>
        <dbReference type="EMBL" id="MDT0644755.1"/>
    </source>
</evidence>
<evidence type="ECO:0000259" key="1">
    <source>
        <dbReference type="Pfam" id="PF00248"/>
    </source>
</evidence>
<dbReference type="InterPro" id="IPR023210">
    <property type="entry name" value="NADP_OxRdtase_dom"/>
</dbReference>
<sequence length="322" mass="36926">MKYKKLGNTSLETAPIVFGGNVFGWTLDEKKSYKMLDELYEKGFTTIDTADVYSRWAPGNTGGESEIILGKWMKDRGVRDKINLATKVGSSMQENAPKDISREHILKASEDSLKRLQTDYIDLYYTHWDDDKTPVEETLQTYQQLIQDGKVRYIGASNLSAERLQASLKAAEEENLPKYEVFQPEYSLMSRRKFEEKIREICEKNELSVLSYFSLASGFLTGKYQRIEDVKGTDREMFLKDYFNEGGKMVLDAIWEIANEHMVSEAAISLAWIMQRPGITAPIASATKKAHLKSFFEAIDIELTKEQMKRLNEASAWKEDLL</sequence>
<dbReference type="RefSeq" id="WP_311536369.1">
    <property type="nucleotide sequence ID" value="NZ_JAVRHQ010000033.1"/>
</dbReference>
<reference evidence="2 3" key="1">
    <citation type="submission" date="2023-09" db="EMBL/GenBank/DDBJ databases">
        <authorList>
            <person name="Rey-Velasco X."/>
        </authorList>
    </citation>
    <scope>NUCLEOTIDE SEQUENCE [LARGE SCALE GENOMIC DNA]</scope>
    <source>
        <strain evidence="2 3">F363</strain>
    </source>
</reference>
<dbReference type="Gene3D" id="3.20.20.100">
    <property type="entry name" value="NADP-dependent oxidoreductase domain"/>
    <property type="match status" value="1"/>
</dbReference>
<protein>
    <submittedName>
        <fullName evidence="2">Aldo/keto reductase</fullName>
    </submittedName>
</protein>
<dbReference type="EMBL" id="JAVRHQ010000033">
    <property type="protein sequence ID" value="MDT0644755.1"/>
    <property type="molecule type" value="Genomic_DNA"/>
</dbReference>
<keyword evidence="3" id="KW-1185">Reference proteome</keyword>
<comment type="caution">
    <text evidence="2">The sequence shown here is derived from an EMBL/GenBank/DDBJ whole genome shotgun (WGS) entry which is preliminary data.</text>
</comment>
<name>A0ABU3CFI0_9FLAO</name>
<organism evidence="2 3">
    <name type="scientific">Autumnicola tepida</name>
    <dbReference type="NCBI Taxonomy" id="3075595"/>
    <lineage>
        <taxon>Bacteria</taxon>
        <taxon>Pseudomonadati</taxon>
        <taxon>Bacteroidota</taxon>
        <taxon>Flavobacteriia</taxon>
        <taxon>Flavobacteriales</taxon>
        <taxon>Flavobacteriaceae</taxon>
        <taxon>Autumnicola</taxon>
    </lineage>
</organism>
<dbReference type="Pfam" id="PF00248">
    <property type="entry name" value="Aldo_ket_red"/>
    <property type="match status" value="1"/>
</dbReference>
<feature type="domain" description="NADP-dependent oxidoreductase" evidence="1">
    <location>
        <begin position="15"/>
        <end position="314"/>
    </location>
</feature>
<gene>
    <name evidence="2" type="ORF">RM553_18080</name>
</gene>